<accession>A0A3B0VH88</accession>
<dbReference type="InterPro" id="IPR005338">
    <property type="entry name" value="Anhydro_N_Ac-Mur_kinase"/>
</dbReference>
<feature type="non-terminal residue" evidence="1">
    <location>
        <position position="1"/>
    </location>
</feature>
<dbReference type="EMBL" id="UOEW01000202">
    <property type="protein sequence ID" value="VAW38352.1"/>
    <property type="molecule type" value="Genomic_DNA"/>
</dbReference>
<dbReference type="GO" id="GO:0009254">
    <property type="term" value="P:peptidoglycan turnover"/>
    <property type="evidence" value="ECO:0007669"/>
    <property type="project" value="InterPro"/>
</dbReference>
<gene>
    <name evidence="1" type="ORF">MNBD_GAMMA01-727</name>
</gene>
<evidence type="ECO:0000313" key="1">
    <source>
        <dbReference type="EMBL" id="VAW38352.1"/>
    </source>
</evidence>
<dbReference type="GO" id="GO:0016773">
    <property type="term" value="F:phosphotransferase activity, alcohol group as acceptor"/>
    <property type="evidence" value="ECO:0007669"/>
    <property type="project" value="InterPro"/>
</dbReference>
<sequence>QYCNLEISTASQHGHDPDWIEAMLFAYLAYMRITKQKLNLSSFTGSSQMLLAGDIVAV</sequence>
<dbReference type="AlphaFoldDB" id="A0A3B0VH88"/>
<dbReference type="Pfam" id="PF03702">
    <property type="entry name" value="AnmK"/>
    <property type="match status" value="1"/>
</dbReference>
<dbReference type="GO" id="GO:0006040">
    <property type="term" value="P:amino sugar metabolic process"/>
    <property type="evidence" value="ECO:0007669"/>
    <property type="project" value="InterPro"/>
</dbReference>
<dbReference type="GO" id="GO:0005524">
    <property type="term" value="F:ATP binding"/>
    <property type="evidence" value="ECO:0007669"/>
    <property type="project" value="InterPro"/>
</dbReference>
<organism evidence="1">
    <name type="scientific">hydrothermal vent metagenome</name>
    <dbReference type="NCBI Taxonomy" id="652676"/>
    <lineage>
        <taxon>unclassified sequences</taxon>
        <taxon>metagenomes</taxon>
        <taxon>ecological metagenomes</taxon>
    </lineage>
</organism>
<proteinExistence type="predicted"/>
<evidence type="ECO:0008006" key="2">
    <source>
        <dbReference type="Google" id="ProtNLM"/>
    </source>
</evidence>
<name>A0A3B0VH88_9ZZZZ</name>
<protein>
    <recommendedName>
        <fullName evidence="2">Anhydro-N-acetylmuramic acid kinase</fullName>
    </recommendedName>
</protein>
<reference evidence="1" key="1">
    <citation type="submission" date="2018-06" db="EMBL/GenBank/DDBJ databases">
        <authorList>
            <person name="Zhirakovskaya E."/>
        </authorList>
    </citation>
    <scope>NUCLEOTIDE SEQUENCE</scope>
</reference>